<proteinExistence type="predicted"/>
<reference evidence="2 3" key="1">
    <citation type="submission" date="2019-09" db="EMBL/GenBank/DDBJ databases">
        <title>Genome sequence and assembly of Adhaeribacter sp.</title>
        <authorList>
            <person name="Chhetri G."/>
        </authorList>
    </citation>
    <scope>NUCLEOTIDE SEQUENCE [LARGE SCALE GENOMIC DNA]</scope>
    <source>
        <strain evidence="2 3">DK36</strain>
    </source>
</reference>
<dbReference type="PANTHER" id="PTHR15576">
    <property type="entry name" value="RIBITOL-5-PHOSPHATE XYLOSYLTRANSFERASE 1"/>
    <property type="match status" value="1"/>
</dbReference>
<gene>
    <name evidence="2" type="ORF">F0145_06200</name>
</gene>
<dbReference type="Proteomes" id="UP000323426">
    <property type="component" value="Unassembled WGS sequence"/>
</dbReference>
<dbReference type="EMBL" id="VWSF01000003">
    <property type="protein sequence ID" value="KAA5548316.1"/>
    <property type="molecule type" value="Genomic_DNA"/>
</dbReference>
<dbReference type="AlphaFoldDB" id="A0A5M6DPJ1"/>
<accession>A0A5M6DPJ1</accession>
<evidence type="ECO:0000313" key="2">
    <source>
        <dbReference type="EMBL" id="KAA5548316.1"/>
    </source>
</evidence>
<dbReference type="InterPro" id="IPR057538">
    <property type="entry name" value="RXYLT1_C"/>
</dbReference>
<evidence type="ECO:0000313" key="3">
    <source>
        <dbReference type="Proteomes" id="UP000323426"/>
    </source>
</evidence>
<keyword evidence="3" id="KW-1185">Reference proteome</keyword>
<dbReference type="GO" id="GO:0035269">
    <property type="term" value="P:protein O-linked glycosylation via mannose"/>
    <property type="evidence" value="ECO:0007669"/>
    <property type="project" value="InterPro"/>
</dbReference>
<organism evidence="2 3">
    <name type="scientific">Adhaeribacter rhizoryzae</name>
    <dbReference type="NCBI Taxonomy" id="2607907"/>
    <lineage>
        <taxon>Bacteria</taxon>
        <taxon>Pseudomonadati</taxon>
        <taxon>Bacteroidota</taxon>
        <taxon>Cytophagia</taxon>
        <taxon>Cytophagales</taxon>
        <taxon>Hymenobacteraceae</taxon>
        <taxon>Adhaeribacter</taxon>
    </lineage>
</organism>
<name>A0A5M6DPJ1_9BACT</name>
<evidence type="ECO:0000259" key="1">
    <source>
        <dbReference type="Pfam" id="PF24785"/>
    </source>
</evidence>
<feature type="domain" description="RXYLT1 C-terminal" evidence="1">
    <location>
        <begin position="185"/>
        <end position="278"/>
    </location>
</feature>
<dbReference type="PANTHER" id="PTHR15576:SF1">
    <property type="entry name" value="RIBITOL-5-PHOSPHATE XYLOSYLTRANSFERASE 1"/>
    <property type="match status" value="1"/>
</dbReference>
<protein>
    <recommendedName>
        <fullName evidence="1">RXYLT1 C-terminal domain-containing protein</fullName>
    </recommendedName>
</protein>
<dbReference type="GO" id="GO:0120053">
    <property type="term" value="F:ribitol beta-1,4-xylosyltransferase activity"/>
    <property type="evidence" value="ECO:0007669"/>
    <property type="project" value="InterPro"/>
</dbReference>
<dbReference type="Pfam" id="PF24785">
    <property type="entry name" value="RXYLT1_C"/>
    <property type="match status" value="1"/>
</dbReference>
<dbReference type="RefSeq" id="WP_150087448.1">
    <property type="nucleotide sequence ID" value="NZ_VWSF01000003.1"/>
</dbReference>
<dbReference type="InterPro" id="IPR055286">
    <property type="entry name" value="RXYLT1-like"/>
</dbReference>
<comment type="caution">
    <text evidence="2">The sequence shown here is derived from an EMBL/GenBank/DDBJ whole genome shotgun (WGS) entry which is preliminary data.</text>
</comment>
<sequence>MLDQRIKINIPEEKLLSFRELGYIDKVLDELFKISNLTDYEVIIYFKLNNDKKKIEIEPSSKKQIVFFVCDESDVYPDDFILNQIFLGFRHYLPCKSFKNKLFYLPVGYSRNFDSQPVVPIERRSINVFFSGNLHLGRARLYRYFTKLRFLPFAILYRLQKRSQSNFSYKFPNSHIQFNNGFHTGLSSTEYNKMIYKSKIVLCPPGLNQKETMRHFESMKAGSIIISERMPNVHTYQNSPMIFVEHWNEIDSILKELINSPQQLANLHKETLKWWQNVCDEKSTAKYIYELIKEKERNL</sequence>